<organism evidence="2 3">
    <name type="scientific">Inconstantimicrobium porci</name>
    <dbReference type="NCBI Taxonomy" id="2652291"/>
    <lineage>
        <taxon>Bacteria</taxon>
        <taxon>Bacillati</taxon>
        <taxon>Bacillota</taxon>
        <taxon>Clostridia</taxon>
        <taxon>Eubacteriales</taxon>
        <taxon>Clostridiaceae</taxon>
        <taxon>Inconstantimicrobium</taxon>
    </lineage>
</organism>
<gene>
    <name evidence="2" type="ORF">FYJ33_02730</name>
</gene>
<evidence type="ECO:0000313" key="2">
    <source>
        <dbReference type="EMBL" id="MSR90355.1"/>
    </source>
</evidence>
<keyword evidence="3" id="KW-1185">Reference proteome</keyword>
<protein>
    <submittedName>
        <fullName evidence="2">FtsX-like permease family protein</fullName>
    </submittedName>
</protein>
<feature type="transmembrane region" description="Helical" evidence="1">
    <location>
        <begin position="307"/>
        <end position="328"/>
    </location>
</feature>
<dbReference type="EMBL" id="VULX01000002">
    <property type="protein sequence ID" value="MSR90355.1"/>
    <property type="molecule type" value="Genomic_DNA"/>
</dbReference>
<reference evidence="2 3" key="1">
    <citation type="submission" date="2019-08" db="EMBL/GenBank/DDBJ databases">
        <title>In-depth cultivation of the pig gut microbiome towards novel bacterial diversity and tailored functional studies.</title>
        <authorList>
            <person name="Wylensek D."/>
            <person name="Hitch T.C.A."/>
            <person name="Clavel T."/>
        </authorList>
    </citation>
    <scope>NUCLEOTIDE SEQUENCE [LARGE SCALE GENOMIC DNA]</scope>
    <source>
        <strain evidence="2 3">WCA-383-APC-5B</strain>
    </source>
</reference>
<dbReference type="PANTHER" id="PTHR30572:SF4">
    <property type="entry name" value="ABC TRANSPORTER PERMEASE YTRF"/>
    <property type="match status" value="1"/>
</dbReference>
<keyword evidence="1" id="KW-0812">Transmembrane</keyword>
<comment type="caution">
    <text evidence="2">The sequence shown here is derived from an EMBL/GenBank/DDBJ whole genome shotgun (WGS) entry which is preliminary data.</text>
</comment>
<dbReference type="PANTHER" id="PTHR30572">
    <property type="entry name" value="MEMBRANE COMPONENT OF TRANSPORTER-RELATED"/>
    <property type="match status" value="1"/>
</dbReference>
<feature type="transmembrane region" description="Helical" evidence="1">
    <location>
        <begin position="388"/>
        <end position="406"/>
    </location>
</feature>
<dbReference type="AlphaFoldDB" id="A0A7X2MWK7"/>
<name>A0A7X2MWK7_9CLOT</name>
<dbReference type="GO" id="GO:0005886">
    <property type="term" value="C:plasma membrane"/>
    <property type="evidence" value="ECO:0007669"/>
    <property type="project" value="TreeGrafter"/>
</dbReference>
<accession>A0A7X2MWK7</accession>
<dbReference type="GO" id="GO:0022857">
    <property type="term" value="F:transmembrane transporter activity"/>
    <property type="evidence" value="ECO:0007669"/>
    <property type="project" value="TreeGrafter"/>
</dbReference>
<sequence length="425" mass="48772">MNNLKYAVNEMVKKPLILILIILQTAIGTCILSPGILQSIKAYDLYTKSKNTLNRNDMYSISYSDSFRKEKNIDKDPDKGEKIFSLYKKLKTLNNGTVVSYNFSNIIIEKFTDKDKFYSNPTDKGKYVLNPIDSVQGKFSDIKALYVDNSYASNFPFNIENGRTLKKEDFDSEDVYPILLGADYKGIYKIGDEFEHFDYRNSMSLKKLKVVGILDRYQYMFDRSGIETLDDKVICPIQDIKSSENCNEKVMPWLSSINLITSNKNKSAEEIRSISDTLGLYSFNLISMQKEKQNLINFTRKDLKAALLLNLVILLFIAFGIITVQLNSIKDKRIEYGTHLLCGASKKDIILRNIYSVVIYLGIGTLIGSYIEYKKLMMNDGHDYDSRVFIVIFVIYLILVIIISYVPCRKLKKLQVNDVVRGLSE</sequence>
<proteinExistence type="predicted"/>
<dbReference type="Proteomes" id="UP000460287">
    <property type="component" value="Unassembled WGS sequence"/>
</dbReference>
<keyword evidence="1" id="KW-0472">Membrane</keyword>
<dbReference type="RefSeq" id="WP_154530243.1">
    <property type="nucleotide sequence ID" value="NZ_VULX01000002.1"/>
</dbReference>
<evidence type="ECO:0000256" key="1">
    <source>
        <dbReference type="SAM" id="Phobius"/>
    </source>
</evidence>
<evidence type="ECO:0000313" key="3">
    <source>
        <dbReference type="Proteomes" id="UP000460287"/>
    </source>
</evidence>
<keyword evidence="1" id="KW-1133">Transmembrane helix</keyword>
<feature type="transmembrane region" description="Helical" evidence="1">
    <location>
        <begin position="349"/>
        <end position="368"/>
    </location>
</feature>
<dbReference type="InterPro" id="IPR050250">
    <property type="entry name" value="Macrolide_Exporter_MacB"/>
</dbReference>